<evidence type="ECO:0000256" key="1">
    <source>
        <dbReference type="SAM" id="SignalP"/>
    </source>
</evidence>
<dbReference type="AlphaFoldDB" id="A0A9Q0S1E8"/>
<keyword evidence="1" id="KW-0732">Signal</keyword>
<keyword evidence="3" id="KW-1185">Reference proteome</keyword>
<protein>
    <submittedName>
        <fullName evidence="2">Uncharacterized protein</fullName>
    </submittedName>
</protein>
<feature type="signal peptide" evidence="1">
    <location>
        <begin position="1"/>
        <end position="21"/>
    </location>
</feature>
<organism evidence="2 3">
    <name type="scientific">Pseudolycoriella hygida</name>
    <dbReference type="NCBI Taxonomy" id="35572"/>
    <lineage>
        <taxon>Eukaryota</taxon>
        <taxon>Metazoa</taxon>
        <taxon>Ecdysozoa</taxon>
        <taxon>Arthropoda</taxon>
        <taxon>Hexapoda</taxon>
        <taxon>Insecta</taxon>
        <taxon>Pterygota</taxon>
        <taxon>Neoptera</taxon>
        <taxon>Endopterygota</taxon>
        <taxon>Diptera</taxon>
        <taxon>Nematocera</taxon>
        <taxon>Sciaroidea</taxon>
        <taxon>Sciaridae</taxon>
        <taxon>Pseudolycoriella</taxon>
    </lineage>
</organism>
<proteinExistence type="predicted"/>
<evidence type="ECO:0000313" key="2">
    <source>
        <dbReference type="EMBL" id="KAJ6640919.1"/>
    </source>
</evidence>
<reference evidence="2" key="1">
    <citation type="submission" date="2022-07" db="EMBL/GenBank/DDBJ databases">
        <authorList>
            <person name="Trinca V."/>
            <person name="Uliana J.V.C."/>
            <person name="Torres T.T."/>
            <person name="Ward R.J."/>
            <person name="Monesi N."/>
        </authorList>
    </citation>
    <scope>NUCLEOTIDE SEQUENCE</scope>
    <source>
        <strain evidence="2">HSMRA1968</strain>
        <tissue evidence="2">Whole embryos</tissue>
    </source>
</reference>
<evidence type="ECO:0000313" key="3">
    <source>
        <dbReference type="Proteomes" id="UP001151699"/>
    </source>
</evidence>
<dbReference type="Proteomes" id="UP001151699">
    <property type="component" value="Chromosome B"/>
</dbReference>
<name>A0A9Q0S1E8_9DIPT</name>
<sequence>MKLLVICVAIFAIVKLPEVQGETNAVQPLESETISKTVEDISKVIHDLDYLADFILYTYNAVGALSEGAEYVEQVGELLVTVAGAKDTADEILKSMANLTPEHSSTAIGESGIAVRQQINETLENLRQPIIKIPENRQLLEKALQITNVDERKVALTNVLNKFVAEVALIGGETFDLDSFYTDLIQAVFPSEQ</sequence>
<comment type="caution">
    <text evidence="2">The sequence shown here is derived from an EMBL/GenBank/DDBJ whole genome shotgun (WGS) entry which is preliminary data.</text>
</comment>
<feature type="chain" id="PRO_5040259419" evidence="1">
    <location>
        <begin position="22"/>
        <end position="193"/>
    </location>
</feature>
<gene>
    <name evidence="2" type="ORF">Bhyg_05852</name>
</gene>
<dbReference type="EMBL" id="WJQU01000002">
    <property type="protein sequence ID" value="KAJ6640919.1"/>
    <property type="molecule type" value="Genomic_DNA"/>
</dbReference>
<accession>A0A9Q0S1E8</accession>